<dbReference type="PROSITE" id="PS50888">
    <property type="entry name" value="BHLH"/>
    <property type="match status" value="1"/>
</dbReference>
<keyword evidence="2" id="KW-0805">Transcription regulation</keyword>
<dbReference type="InterPro" id="IPR011598">
    <property type="entry name" value="bHLH_dom"/>
</dbReference>
<evidence type="ECO:0000256" key="2">
    <source>
        <dbReference type="ARBA" id="ARBA00023015"/>
    </source>
</evidence>
<dbReference type="InterPro" id="IPR036638">
    <property type="entry name" value="HLH_DNA-bd_sf"/>
</dbReference>
<dbReference type="SMART" id="SM00353">
    <property type="entry name" value="HLH"/>
    <property type="match status" value="1"/>
</dbReference>
<organism evidence="7 8">
    <name type="scientific">Vicia faba</name>
    <name type="common">Broad bean</name>
    <name type="synonym">Faba vulgaris</name>
    <dbReference type="NCBI Taxonomy" id="3906"/>
    <lineage>
        <taxon>Eukaryota</taxon>
        <taxon>Viridiplantae</taxon>
        <taxon>Streptophyta</taxon>
        <taxon>Embryophyta</taxon>
        <taxon>Tracheophyta</taxon>
        <taxon>Spermatophyta</taxon>
        <taxon>Magnoliopsida</taxon>
        <taxon>eudicotyledons</taxon>
        <taxon>Gunneridae</taxon>
        <taxon>Pentapetalae</taxon>
        <taxon>rosids</taxon>
        <taxon>fabids</taxon>
        <taxon>Fabales</taxon>
        <taxon>Fabaceae</taxon>
        <taxon>Papilionoideae</taxon>
        <taxon>50 kb inversion clade</taxon>
        <taxon>NPAAA clade</taxon>
        <taxon>Hologalegina</taxon>
        <taxon>IRL clade</taxon>
        <taxon>Fabeae</taxon>
        <taxon>Vicia</taxon>
    </lineage>
</organism>
<dbReference type="GO" id="GO:0046983">
    <property type="term" value="F:protein dimerization activity"/>
    <property type="evidence" value="ECO:0007669"/>
    <property type="project" value="InterPro"/>
</dbReference>
<evidence type="ECO:0000256" key="3">
    <source>
        <dbReference type="ARBA" id="ARBA00023125"/>
    </source>
</evidence>
<dbReference type="AlphaFoldDB" id="A0AAV0Z0F5"/>
<reference evidence="7 8" key="1">
    <citation type="submission" date="2023-01" db="EMBL/GenBank/DDBJ databases">
        <authorList>
            <person name="Kreplak J."/>
        </authorList>
    </citation>
    <scope>NUCLEOTIDE SEQUENCE [LARGE SCALE GENOMIC DNA]</scope>
</reference>
<dbReference type="Pfam" id="PF00010">
    <property type="entry name" value="HLH"/>
    <property type="match status" value="1"/>
</dbReference>
<dbReference type="GO" id="GO:0003700">
    <property type="term" value="F:DNA-binding transcription factor activity"/>
    <property type="evidence" value="ECO:0007669"/>
    <property type="project" value="InterPro"/>
</dbReference>
<dbReference type="PANTHER" id="PTHR45844">
    <property type="entry name" value="TRANSCRIPTION FACTOR BHLH30"/>
    <property type="match status" value="1"/>
</dbReference>
<dbReference type="EMBL" id="OX451736">
    <property type="protein sequence ID" value="CAI8591023.1"/>
    <property type="molecule type" value="Genomic_DNA"/>
</dbReference>
<accession>A0AAV0Z0F5</accession>
<evidence type="ECO:0000259" key="6">
    <source>
        <dbReference type="PROSITE" id="PS50888"/>
    </source>
</evidence>
<protein>
    <recommendedName>
        <fullName evidence="6">BHLH domain-containing protein</fullName>
    </recommendedName>
</protein>
<evidence type="ECO:0000313" key="8">
    <source>
        <dbReference type="Proteomes" id="UP001157006"/>
    </source>
</evidence>
<dbReference type="InterPro" id="IPR045847">
    <property type="entry name" value="AIG1-like"/>
</dbReference>
<keyword evidence="4" id="KW-0804">Transcription</keyword>
<evidence type="ECO:0000256" key="1">
    <source>
        <dbReference type="ARBA" id="ARBA00004123"/>
    </source>
</evidence>
<evidence type="ECO:0000313" key="7">
    <source>
        <dbReference type="EMBL" id="CAI8591023.1"/>
    </source>
</evidence>
<evidence type="ECO:0000256" key="4">
    <source>
        <dbReference type="ARBA" id="ARBA00023163"/>
    </source>
</evidence>
<name>A0AAV0Z0F5_VICFA</name>
<dbReference type="PANTHER" id="PTHR45844:SF9">
    <property type="entry name" value="OS09G0463900 PROTEIN"/>
    <property type="match status" value="1"/>
</dbReference>
<gene>
    <name evidence="7" type="ORF">VFH_I468760</name>
</gene>
<dbReference type="Gene3D" id="4.10.280.10">
    <property type="entry name" value="Helix-loop-helix DNA-binding domain"/>
    <property type="match status" value="1"/>
</dbReference>
<dbReference type="Proteomes" id="UP001157006">
    <property type="component" value="Chromosome 1L"/>
</dbReference>
<dbReference type="CDD" id="cd04873">
    <property type="entry name" value="ACT_UUR-ACR-like"/>
    <property type="match status" value="1"/>
</dbReference>
<feature type="domain" description="BHLH" evidence="6">
    <location>
        <begin position="67"/>
        <end position="116"/>
    </location>
</feature>
<proteinExistence type="predicted"/>
<keyword evidence="3" id="KW-0238">DNA-binding</keyword>
<dbReference type="GO" id="GO:0005634">
    <property type="term" value="C:nucleus"/>
    <property type="evidence" value="ECO:0007669"/>
    <property type="project" value="UniProtKB-SubCell"/>
</dbReference>
<evidence type="ECO:0000256" key="5">
    <source>
        <dbReference type="ARBA" id="ARBA00023242"/>
    </source>
</evidence>
<comment type="subcellular location">
    <subcellularLocation>
        <location evidence="1">Nucleus</location>
    </subcellularLocation>
</comment>
<keyword evidence="5" id="KW-0539">Nucleus</keyword>
<sequence>MDSDSDISRVLFNTASYRFDALNGISRGEFVSINSLVLDSEKEELVKPPPNPISGEKKICDAKKTLVALKSHRDAERRRRNRINGHLAKLRGLVSCSPKMEKATLLAEVIRQVKELKKNSDEESKGYLIPKDSDEVKVEIEPCENGGVDGSILYKASICCDYGPDLLYDLKQTLDTLQLELVRAELSTLGDRVKNEFVYTCCKVDIYDVELCQVIASNVHHALSSVLDKASASMDYELRRPRPCIQLQHTSALSCNHKFCSC</sequence>
<dbReference type="GO" id="GO:0003677">
    <property type="term" value="F:DNA binding"/>
    <property type="evidence" value="ECO:0007669"/>
    <property type="project" value="UniProtKB-KW"/>
</dbReference>
<keyword evidence="8" id="KW-1185">Reference proteome</keyword>
<dbReference type="SUPFAM" id="SSF47459">
    <property type="entry name" value="HLH, helix-loop-helix DNA-binding domain"/>
    <property type="match status" value="1"/>
</dbReference>